<dbReference type="Gene3D" id="1.10.287.560">
    <property type="entry name" value="Histidine kinase CheA-like, homodimeric domain"/>
    <property type="match status" value="1"/>
</dbReference>
<dbReference type="Pfam" id="PF02518">
    <property type="entry name" value="HATPase_c"/>
    <property type="match status" value="1"/>
</dbReference>
<dbReference type="InterPro" id="IPR036641">
    <property type="entry name" value="HPT_dom_sf"/>
</dbReference>
<dbReference type="InterPro" id="IPR036061">
    <property type="entry name" value="CheW-like_dom_sf"/>
</dbReference>
<dbReference type="SMART" id="SM00260">
    <property type="entry name" value="CheW"/>
    <property type="match status" value="1"/>
</dbReference>
<dbReference type="Pfam" id="PF00072">
    <property type="entry name" value="Response_reg"/>
    <property type="match status" value="1"/>
</dbReference>
<dbReference type="Pfam" id="PF01627">
    <property type="entry name" value="Hpt"/>
    <property type="match status" value="2"/>
</dbReference>
<dbReference type="SMART" id="SM00073">
    <property type="entry name" value="HPT"/>
    <property type="match status" value="2"/>
</dbReference>
<dbReference type="InterPro" id="IPR037006">
    <property type="entry name" value="CheA-like_homodim_sf"/>
</dbReference>
<feature type="coiled-coil region" evidence="11">
    <location>
        <begin position="568"/>
        <end position="602"/>
    </location>
</feature>
<evidence type="ECO:0000256" key="12">
    <source>
        <dbReference type="SAM" id="MobiDB-lite"/>
    </source>
</evidence>
<name>A0A3A3G0E0_9BURK</name>
<evidence type="ECO:0000259" key="14">
    <source>
        <dbReference type="PROSITE" id="PS50110"/>
    </source>
</evidence>
<dbReference type="PROSITE" id="PS50109">
    <property type="entry name" value="HIS_KIN"/>
    <property type="match status" value="1"/>
</dbReference>
<dbReference type="CDD" id="cd17546">
    <property type="entry name" value="REC_hyHK_CKI1_RcsC-like"/>
    <property type="match status" value="1"/>
</dbReference>
<evidence type="ECO:0000313" key="18">
    <source>
        <dbReference type="Proteomes" id="UP000265955"/>
    </source>
</evidence>
<dbReference type="Proteomes" id="UP000265955">
    <property type="component" value="Unassembled WGS sequence"/>
</dbReference>
<dbReference type="InterPro" id="IPR051315">
    <property type="entry name" value="Bact_Chemotaxis_CheA"/>
</dbReference>
<keyword evidence="4 10" id="KW-0597">Phosphoprotein</keyword>
<dbReference type="SUPFAM" id="SSF47226">
    <property type="entry name" value="Histidine-containing phosphotransfer domain, HPT domain"/>
    <property type="match status" value="2"/>
</dbReference>
<evidence type="ECO:0000259" key="16">
    <source>
        <dbReference type="PROSITE" id="PS50894"/>
    </source>
</evidence>
<dbReference type="Gene3D" id="1.20.120.160">
    <property type="entry name" value="HPT domain"/>
    <property type="match status" value="2"/>
</dbReference>
<dbReference type="InterPro" id="IPR008207">
    <property type="entry name" value="Sig_transdc_His_kin_Hpt_dom"/>
</dbReference>
<keyword evidence="7" id="KW-0902">Two-component regulatory system</keyword>
<dbReference type="Gene3D" id="2.30.30.40">
    <property type="entry name" value="SH3 Domains"/>
    <property type="match status" value="1"/>
</dbReference>
<comment type="caution">
    <text evidence="17">The sequence shown here is derived from an EMBL/GenBank/DDBJ whole genome shotgun (WGS) entry which is preliminary data.</text>
</comment>
<evidence type="ECO:0000256" key="2">
    <source>
        <dbReference type="ARBA" id="ARBA00012438"/>
    </source>
</evidence>
<evidence type="ECO:0000259" key="15">
    <source>
        <dbReference type="PROSITE" id="PS50851"/>
    </source>
</evidence>
<comment type="function">
    <text evidence="8">Involved in the transmission of sensory signals from the chemoreceptors to the flagellar motors. CheA is autophosphorylated; it can transfer its phosphate group to either CheB or CheY.</text>
</comment>
<dbReference type="InterPro" id="IPR036890">
    <property type="entry name" value="HATPase_C_sf"/>
</dbReference>
<dbReference type="PRINTS" id="PR00344">
    <property type="entry name" value="BCTRLSENSOR"/>
</dbReference>
<feature type="domain" description="Histidine kinase" evidence="13">
    <location>
        <begin position="667"/>
        <end position="865"/>
    </location>
</feature>
<dbReference type="InterPro" id="IPR003594">
    <property type="entry name" value="HATPase_dom"/>
</dbReference>
<dbReference type="AlphaFoldDB" id="A0A3A3G0E0"/>
<dbReference type="InterPro" id="IPR004358">
    <property type="entry name" value="Sig_transdc_His_kin-like_C"/>
</dbReference>
<dbReference type="SUPFAM" id="SSF55874">
    <property type="entry name" value="ATPase domain of HSP90 chaperone/DNA topoisomerase II/histidine kinase"/>
    <property type="match status" value="1"/>
</dbReference>
<evidence type="ECO:0000259" key="13">
    <source>
        <dbReference type="PROSITE" id="PS50109"/>
    </source>
</evidence>
<dbReference type="Gene3D" id="3.40.50.2300">
    <property type="match status" value="1"/>
</dbReference>
<dbReference type="GO" id="GO:0005737">
    <property type="term" value="C:cytoplasm"/>
    <property type="evidence" value="ECO:0007669"/>
    <property type="project" value="InterPro"/>
</dbReference>
<dbReference type="PANTHER" id="PTHR43395">
    <property type="entry name" value="SENSOR HISTIDINE KINASE CHEA"/>
    <property type="match status" value="1"/>
</dbReference>
<dbReference type="InterPro" id="IPR005467">
    <property type="entry name" value="His_kinase_dom"/>
</dbReference>
<evidence type="ECO:0000256" key="7">
    <source>
        <dbReference type="ARBA" id="ARBA00023012"/>
    </source>
</evidence>
<keyword evidence="18" id="KW-1185">Reference proteome</keyword>
<feature type="domain" description="CheW-like" evidence="15">
    <location>
        <begin position="867"/>
        <end position="1002"/>
    </location>
</feature>
<organism evidence="17 18">
    <name type="scientific">Noviherbaspirillum saxi</name>
    <dbReference type="NCBI Taxonomy" id="2320863"/>
    <lineage>
        <taxon>Bacteria</taxon>
        <taxon>Pseudomonadati</taxon>
        <taxon>Pseudomonadota</taxon>
        <taxon>Betaproteobacteria</taxon>
        <taxon>Burkholderiales</taxon>
        <taxon>Oxalobacteraceae</taxon>
        <taxon>Noviherbaspirillum</taxon>
    </lineage>
</organism>
<feature type="region of interest" description="Disordered" evidence="12">
    <location>
        <begin position="42"/>
        <end position="62"/>
    </location>
</feature>
<dbReference type="SUPFAM" id="SSF50341">
    <property type="entry name" value="CheW-like"/>
    <property type="match status" value="1"/>
</dbReference>
<dbReference type="PROSITE" id="PS50851">
    <property type="entry name" value="CHEW"/>
    <property type="match status" value="1"/>
</dbReference>
<feature type="modified residue" description="Phosphohistidine" evidence="9">
    <location>
        <position position="424"/>
    </location>
</feature>
<dbReference type="Pfam" id="PF01584">
    <property type="entry name" value="CheW"/>
    <property type="match status" value="1"/>
</dbReference>
<evidence type="ECO:0000256" key="1">
    <source>
        <dbReference type="ARBA" id="ARBA00000085"/>
    </source>
</evidence>
<keyword evidence="6 17" id="KW-0418">Kinase</keyword>
<dbReference type="SMART" id="SM01231">
    <property type="entry name" value="H-kinase_dim"/>
    <property type="match status" value="1"/>
</dbReference>
<dbReference type="PANTHER" id="PTHR43395:SF8">
    <property type="entry name" value="HISTIDINE KINASE"/>
    <property type="match status" value="1"/>
</dbReference>
<evidence type="ECO:0000256" key="4">
    <source>
        <dbReference type="ARBA" id="ARBA00022553"/>
    </source>
</evidence>
<evidence type="ECO:0000256" key="11">
    <source>
        <dbReference type="SAM" id="Coils"/>
    </source>
</evidence>
<evidence type="ECO:0000256" key="5">
    <source>
        <dbReference type="ARBA" id="ARBA00022679"/>
    </source>
</evidence>
<dbReference type="Gene3D" id="3.30.565.10">
    <property type="entry name" value="Histidine kinase-like ATPase, C-terminal domain"/>
    <property type="match status" value="1"/>
</dbReference>
<evidence type="ECO:0000256" key="3">
    <source>
        <dbReference type="ARBA" id="ARBA00021495"/>
    </source>
</evidence>
<evidence type="ECO:0000256" key="9">
    <source>
        <dbReference type="PROSITE-ProRule" id="PRU00110"/>
    </source>
</evidence>
<dbReference type="EC" id="2.7.13.3" evidence="2"/>
<dbReference type="CDD" id="cd00088">
    <property type="entry name" value="HPT"/>
    <property type="match status" value="1"/>
</dbReference>
<keyword evidence="5" id="KW-0808">Transferase</keyword>
<dbReference type="InterPro" id="IPR001789">
    <property type="entry name" value="Sig_transdc_resp-reg_receiver"/>
</dbReference>
<feature type="domain" description="Response regulatory" evidence="14">
    <location>
        <begin position="1046"/>
        <end position="1162"/>
    </location>
</feature>
<evidence type="ECO:0000313" key="17">
    <source>
        <dbReference type="EMBL" id="RJF99931.1"/>
    </source>
</evidence>
<dbReference type="OrthoDB" id="9146932at2"/>
<dbReference type="PROSITE" id="PS50894">
    <property type="entry name" value="HPT"/>
    <property type="match status" value="2"/>
</dbReference>
<feature type="modified residue" description="4-aspartylphosphate" evidence="10">
    <location>
        <position position="1095"/>
    </location>
</feature>
<feature type="domain" description="HPt" evidence="16">
    <location>
        <begin position="131"/>
        <end position="234"/>
    </location>
</feature>
<accession>A0A3A3G0E0</accession>
<evidence type="ECO:0000256" key="6">
    <source>
        <dbReference type="ARBA" id="ARBA00022777"/>
    </source>
</evidence>
<comment type="catalytic activity">
    <reaction evidence="1">
        <text>ATP + protein L-histidine = ADP + protein N-phospho-L-histidine.</text>
        <dbReference type="EC" id="2.7.13.3"/>
    </reaction>
</comment>
<dbReference type="GO" id="GO:0006935">
    <property type="term" value="P:chemotaxis"/>
    <property type="evidence" value="ECO:0007669"/>
    <property type="project" value="InterPro"/>
</dbReference>
<sequence length="1169" mass="126655">MSDAEMALFAMPASHDELIAAAGAQPENMALDADMLPAIDLSVPDNDDATSSLTSDAGAEENLAIPEAVQETAGEEQAISVQEMIAPDDLSEALDLINEVRSTPAAAEVIEFPTMRPPEVRANDNVKRIGDLEISVPLHNIYLAETDDLVRVLAHDIAEWRHEPDRVVSVQSVHAAHSLAGSSATVGFSTLHEVAHAVEMVLQFLLRRPVRLQPHEYDTLDESVACLKAMLQKFALGEMPADEPQHVRVLENLRRDIELRSQMADLAVSHDLAPTVLDADTGIDTDATSASAPVDAAPIQAVAEPSADAGVEPTPDDSVQLCASAEDFSLLLEPVEAEAAQDSQEPQSSIDTDPAPMPAIVTAGDAELAADPTLAIRDELDADLLPVFLEEGRDMFPQMGTALRGWQQEGSSLAAPQSVLRLLHTLKGSARMAGAMRLGQHLHDMETRIENIMHLGTPESLALEDLLIRYDQALHMFELLQNPVAATAAPMPADTAAAIEATTADAAPQAGPTVLSPLMPVPSIKPALTNPPVSRAVAAPAAPAPLVRVRADILDRLVNQAGEVSISRSRLETEVGTLKQSLSELTENVSRLRDQLREIEMQAETQITSRMTHSADREFDPLEFDRFTRLQELTRMMAESVNDVGSVHQNLSRTLDSAAGDLSIQARLTRDLQQDLMRVRMVQFASISERLFRVTRQAAKEVDKRVNLDIRGSAVEIDRGVLEKMTGPFEHLLRNAIVHGIEKREQRRVAGKNETGELLVEVRQEGNEVVIQFSDDGQGLNLGRIRDKAERIGLRANDVTMSDEEVTDLIFHPGFSTAEEITELAGRGVGMDVVRSEAAALGGRVTTRTETGKGTQFTIRLPLTLAVTQVVLISTGGVTYAVPSVLVEQVQQLKTNALAAAYNEGAVIWQGQRVPMHYLSALLGNTQASPVSQHYSPLMILKSGNDRVAVHVDEIMGNREVVVKNIGPQLARMIGIAGATVLGSGDIVLILNPVPLAQRAAQDNVRAPRMVPSDAPEAMGAVAEMSAHEPSAPTSGPVQGLRTQNIVMVVDDSLTVRRVTQRLLTREGYQVVLAKDGVDALEHLQSVTPDVMLVDIEMPRMDGFDLTRNVRGDERSRHIPIIMITSRTAAKHRNYALELGVNEYLGKPYQEDQLLGLVAGFVRKETSIS</sequence>
<reference evidence="18" key="1">
    <citation type="submission" date="2018-09" db="EMBL/GenBank/DDBJ databases">
        <authorList>
            <person name="Zhu H."/>
        </authorList>
    </citation>
    <scope>NUCLEOTIDE SEQUENCE [LARGE SCALE GENOMIC DNA]</scope>
    <source>
        <strain evidence="18">K1R23-30</strain>
    </source>
</reference>
<keyword evidence="11" id="KW-0175">Coiled coil</keyword>
<gene>
    <name evidence="17" type="ORF">D3871_04065</name>
</gene>
<dbReference type="PROSITE" id="PS50110">
    <property type="entry name" value="RESPONSE_REGULATORY"/>
    <property type="match status" value="1"/>
</dbReference>
<dbReference type="SMART" id="SM00387">
    <property type="entry name" value="HATPase_c"/>
    <property type="match status" value="1"/>
</dbReference>
<dbReference type="InterPro" id="IPR002545">
    <property type="entry name" value="CheW-lke_dom"/>
</dbReference>
<dbReference type="InterPro" id="IPR011006">
    <property type="entry name" value="CheY-like_superfamily"/>
</dbReference>
<evidence type="ECO:0000256" key="10">
    <source>
        <dbReference type="PROSITE-ProRule" id="PRU00169"/>
    </source>
</evidence>
<proteinExistence type="predicted"/>
<dbReference type="FunFam" id="3.30.565.10:FF:000016">
    <property type="entry name" value="Chemotaxis protein CheA, putative"/>
    <property type="match status" value="1"/>
</dbReference>
<dbReference type="SUPFAM" id="SSF52172">
    <property type="entry name" value="CheY-like"/>
    <property type="match status" value="1"/>
</dbReference>
<feature type="modified residue" description="Phosphohistidine" evidence="9">
    <location>
        <position position="177"/>
    </location>
</feature>
<feature type="domain" description="HPt" evidence="16">
    <location>
        <begin position="377"/>
        <end position="484"/>
    </location>
</feature>
<dbReference type="SMART" id="SM00448">
    <property type="entry name" value="REC"/>
    <property type="match status" value="1"/>
</dbReference>
<protein>
    <recommendedName>
        <fullName evidence="3">Chemotaxis protein CheA</fullName>
        <ecNumber evidence="2">2.7.13.3</ecNumber>
    </recommendedName>
</protein>
<evidence type="ECO:0000256" key="8">
    <source>
        <dbReference type="ARBA" id="ARBA00035100"/>
    </source>
</evidence>
<dbReference type="EMBL" id="QYUO01000001">
    <property type="protein sequence ID" value="RJF99931.1"/>
    <property type="molecule type" value="Genomic_DNA"/>
</dbReference>
<dbReference type="InterPro" id="IPR004105">
    <property type="entry name" value="CheA-like_dim"/>
</dbReference>
<dbReference type="GO" id="GO:0000155">
    <property type="term" value="F:phosphorelay sensor kinase activity"/>
    <property type="evidence" value="ECO:0007669"/>
    <property type="project" value="InterPro"/>
</dbReference>